<gene>
    <name evidence="6" type="primary">LOC106758780</name>
</gene>
<feature type="compositionally biased region" description="Basic and acidic residues" evidence="2">
    <location>
        <begin position="218"/>
        <end position="237"/>
    </location>
</feature>
<dbReference type="PANTHER" id="PTHR13596">
    <property type="entry name" value="SMALL EDRK-RICH FACTOR 1"/>
    <property type="match status" value="1"/>
</dbReference>
<dbReference type="PANTHER" id="PTHR13596:SF0">
    <property type="entry name" value="SI:CH211-39K3.2-RELATED"/>
    <property type="match status" value="1"/>
</dbReference>
<keyword evidence="3" id="KW-1133">Transmembrane helix</keyword>
<dbReference type="RefSeq" id="XP_014497252.2">
    <property type="nucleotide sequence ID" value="XM_014641766.2"/>
</dbReference>
<dbReference type="InterPro" id="IPR007513">
    <property type="entry name" value="SERF-like_N"/>
</dbReference>
<feature type="domain" description="Small EDRK-rich factor-like N-terminal" evidence="4">
    <location>
        <begin position="187"/>
        <end position="221"/>
    </location>
</feature>
<evidence type="ECO:0000256" key="3">
    <source>
        <dbReference type="SAM" id="Phobius"/>
    </source>
</evidence>
<dbReference type="InterPro" id="IPR040211">
    <property type="entry name" value="SERF1/2-like"/>
</dbReference>
<feature type="compositionally biased region" description="Polar residues" evidence="2">
    <location>
        <begin position="9"/>
        <end position="19"/>
    </location>
</feature>
<feature type="compositionally biased region" description="Basic and acidic residues" evidence="2">
    <location>
        <begin position="20"/>
        <end position="29"/>
    </location>
</feature>
<protein>
    <submittedName>
        <fullName evidence="6">Uncharacterized protein LOC106758780</fullName>
    </submittedName>
</protein>
<reference evidence="5" key="1">
    <citation type="journal article" date="2014" name="Nat. Commun.">
        <title>Genome sequence of mungbean and insights into evolution within Vigna species.</title>
        <authorList>
            <person name="Kang Y.J."/>
            <person name="Kim S.K."/>
            <person name="Kim M.Y."/>
            <person name="Lestari P."/>
            <person name="Kim K.H."/>
            <person name="Ha B.K."/>
            <person name="Jun T.H."/>
            <person name="Hwang W.J."/>
            <person name="Lee T."/>
            <person name="Lee J."/>
            <person name="Shim S."/>
            <person name="Yoon M.Y."/>
            <person name="Jang Y.E."/>
            <person name="Han K.S."/>
            <person name="Taeprayoon P."/>
            <person name="Yoon N."/>
            <person name="Somta P."/>
            <person name="Tanya P."/>
            <person name="Kim K.S."/>
            <person name="Gwag J.G."/>
            <person name="Moon J.K."/>
            <person name="Lee Y.H."/>
            <person name="Park B.S."/>
            <person name="Bombarely A."/>
            <person name="Doyle J.J."/>
            <person name="Jackson S.A."/>
            <person name="Schafleitner R."/>
            <person name="Srinives P."/>
            <person name="Varshney R.K."/>
            <person name="Lee S.H."/>
        </authorList>
    </citation>
    <scope>NUCLEOTIDE SEQUENCE [LARGE SCALE GENOMIC DNA]</scope>
    <source>
        <strain evidence="5">cv. VC1973A</strain>
    </source>
</reference>
<feature type="region of interest" description="Disordered" evidence="2">
    <location>
        <begin position="188"/>
        <end position="250"/>
    </location>
</feature>
<organism evidence="5 6">
    <name type="scientific">Vigna radiata var. radiata</name>
    <name type="common">Mung bean</name>
    <name type="synonym">Phaseolus aureus</name>
    <dbReference type="NCBI Taxonomy" id="3916"/>
    <lineage>
        <taxon>Eukaryota</taxon>
        <taxon>Viridiplantae</taxon>
        <taxon>Streptophyta</taxon>
        <taxon>Embryophyta</taxon>
        <taxon>Tracheophyta</taxon>
        <taxon>Spermatophyta</taxon>
        <taxon>Magnoliopsida</taxon>
        <taxon>eudicotyledons</taxon>
        <taxon>Gunneridae</taxon>
        <taxon>Pentapetalae</taxon>
        <taxon>rosids</taxon>
        <taxon>fabids</taxon>
        <taxon>Fabales</taxon>
        <taxon>Fabaceae</taxon>
        <taxon>Papilionoideae</taxon>
        <taxon>50 kb inversion clade</taxon>
        <taxon>NPAAA clade</taxon>
        <taxon>indigoferoid/millettioid clade</taxon>
        <taxon>Phaseoleae</taxon>
        <taxon>Vigna</taxon>
    </lineage>
</organism>
<comment type="similarity">
    <text evidence="1">Belongs to the SERF family.</text>
</comment>
<evidence type="ECO:0000313" key="5">
    <source>
        <dbReference type="Proteomes" id="UP000087766"/>
    </source>
</evidence>
<dbReference type="GeneID" id="106758780"/>
<sequence>MNMRERNPKNSSFFNQGNKTRSERRERADLGTGVSVREEYECAATRLETAKVHDFGRRVIARNRLTFFRNNDIRGPCSEPSVSSLKLVEERAPTKEEFRFHEAARTGKFQQFQAQQFVIIEKILGSERSSWNNYFSTPIFSRNAPFSFIFPSLFKIFVLFNLSAFFRSGFPLVSELVSFSKNRSAIMTRGNQRERDRERAQSRSGAKGKQKADGLTPEQRRERDAKALQEKAAKKAAQDAGGNNAGGSKK</sequence>
<evidence type="ECO:0000256" key="1">
    <source>
        <dbReference type="ARBA" id="ARBA00007309"/>
    </source>
</evidence>
<dbReference type="Pfam" id="PF04419">
    <property type="entry name" value="SERF-like_N"/>
    <property type="match status" value="1"/>
</dbReference>
<keyword evidence="5" id="KW-1185">Reference proteome</keyword>
<dbReference type="KEGG" id="vra:106758780"/>
<feature type="region of interest" description="Disordered" evidence="2">
    <location>
        <begin position="1"/>
        <end position="30"/>
    </location>
</feature>
<feature type="transmembrane region" description="Helical" evidence="3">
    <location>
        <begin position="146"/>
        <end position="166"/>
    </location>
</feature>
<dbReference type="Proteomes" id="UP000087766">
    <property type="component" value="Chromosome 4"/>
</dbReference>
<accession>A0A1S3TU26</accession>
<evidence type="ECO:0000313" key="6">
    <source>
        <dbReference type="RefSeq" id="XP_014497252.2"/>
    </source>
</evidence>
<evidence type="ECO:0000259" key="4">
    <source>
        <dbReference type="Pfam" id="PF04419"/>
    </source>
</evidence>
<proteinExistence type="inferred from homology"/>
<evidence type="ECO:0000256" key="2">
    <source>
        <dbReference type="SAM" id="MobiDB-lite"/>
    </source>
</evidence>
<keyword evidence="3" id="KW-0812">Transmembrane</keyword>
<feature type="compositionally biased region" description="Basic and acidic residues" evidence="2">
    <location>
        <begin position="191"/>
        <end position="201"/>
    </location>
</feature>
<reference evidence="6" key="2">
    <citation type="submission" date="2025-08" db="UniProtKB">
        <authorList>
            <consortium name="RefSeq"/>
        </authorList>
    </citation>
    <scope>IDENTIFICATION</scope>
    <source>
        <tissue evidence="6">Leaf</tissue>
    </source>
</reference>
<dbReference type="AlphaFoldDB" id="A0A1S3TU26"/>
<dbReference type="STRING" id="3916.A0A1S3TU26"/>
<keyword evidence="3" id="KW-0472">Membrane</keyword>
<dbReference type="OrthoDB" id="18018at2759"/>
<name>A0A1S3TU26_VIGRR</name>